<reference evidence="1" key="1">
    <citation type="journal article" date="2014" name="Front. Microbiol.">
        <title>High frequency of phylogenetically diverse reductive dehalogenase-homologous genes in deep subseafloor sedimentary metagenomes.</title>
        <authorList>
            <person name="Kawai M."/>
            <person name="Futagami T."/>
            <person name="Toyoda A."/>
            <person name="Takaki Y."/>
            <person name="Nishi S."/>
            <person name="Hori S."/>
            <person name="Arai W."/>
            <person name="Tsubouchi T."/>
            <person name="Morono Y."/>
            <person name="Uchiyama I."/>
            <person name="Ito T."/>
            <person name="Fujiyama A."/>
            <person name="Inagaki F."/>
            <person name="Takami H."/>
        </authorList>
    </citation>
    <scope>NUCLEOTIDE SEQUENCE</scope>
    <source>
        <strain evidence="1">Expedition CK06-06</strain>
    </source>
</reference>
<evidence type="ECO:0000313" key="1">
    <source>
        <dbReference type="EMBL" id="GAI70224.1"/>
    </source>
</evidence>
<comment type="caution">
    <text evidence="1">The sequence shown here is derived from an EMBL/GenBank/DDBJ whole genome shotgun (WGS) entry which is preliminary data.</text>
</comment>
<organism evidence="1">
    <name type="scientific">marine sediment metagenome</name>
    <dbReference type="NCBI Taxonomy" id="412755"/>
    <lineage>
        <taxon>unclassified sequences</taxon>
        <taxon>metagenomes</taxon>
        <taxon>ecological metagenomes</taxon>
    </lineage>
</organism>
<protein>
    <submittedName>
        <fullName evidence="1">Uncharacterized protein</fullName>
    </submittedName>
</protein>
<proteinExistence type="predicted"/>
<name>X1SQX0_9ZZZZ</name>
<dbReference type="EMBL" id="BARW01003705">
    <property type="protein sequence ID" value="GAI70224.1"/>
    <property type="molecule type" value="Genomic_DNA"/>
</dbReference>
<gene>
    <name evidence="1" type="ORF">S12H4_09230</name>
</gene>
<dbReference type="AlphaFoldDB" id="X1SQX0"/>
<accession>X1SQX0</accession>
<sequence>MFPEATLIEEVGIVFLGFIDPVEKPPVGAVQFTISGIPCPPQGLNFRITEEFGEAYKLPFCRLEKPVIIGPEKKFRVAVNPDLSETGKCQPLALLITTAEKMSMA</sequence>